<proteinExistence type="predicted"/>
<gene>
    <name evidence="1" type="ORF">S06H3_26780</name>
</gene>
<reference evidence="1" key="1">
    <citation type="journal article" date="2014" name="Front. Microbiol.">
        <title>High frequency of phylogenetically diverse reductive dehalogenase-homologous genes in deep subseafloor sedimentary metagenomes.</title>
        <authorList>
            <person name="Kawai M."/>
            <person name="Futagami T."/>
            <person name="Toyoda A."/>
            <person name="Takaki Y."/>
            <person name="Nishi S."/>
            <person name="Hori S."/>
            <person name="Arai W."/>
            <person name="Tsubouchi T."/>
            <person name="Morono Y."/>
            <person name="Uchiyama I."/>
            <person name="Ito T."/>
            <person name="Fujiyama A."/>
            <person name="Inagaki F."/>
            <person name="Takami H."/>
        </authorList>
    </citation>
    <scope>NUCLEOTIDE SEQUENCE</scope>
    <source>
        <strain evidence="1">Expedition CK06-06</strain>
    </source>
</reference>
<accession>X1MIS0</accession>
<sequence length="88" mass="9617">MVGEKIQQAREQLQSMRGQMMNGLKLGGNLFSSNPGILTNFQAGKRVQERLSAIRGAAVSPPDTRPKVGGEKVFIDRPKGVKERVIIV</sequence>
<evidence type="ECO:0000313" key="1">
    <source>
        <dbReference type="EMBL" id="GAI31178.1"/>
    </source>
</evidence>
<name>X1MIS0_9ZZZZ</name>
<organism evidence="1">
    <name type="scientific">marine sediment metagenome</name>
    <dbReference type="NCBI Taxonomy" id="412755"/>
    <lineage>
        <taxon>unclassified sequences</taxon>
        <taxon>metagenomes</taxon>
        <taxon>ecological metagenomes</taxon>
    </lineage>
</organism>
<dbReference type="AlphaFoldDB" id="X1MIS0"/>
<comment type="caution">
    <text evidence="1">The sequence shown here is derived from an EMBL/GenBank/DDBJ whole genome shotgun (WGS) entry which is preliminary data.</text>
</comment>
<dbReference type="EMBL" id="BARV01015501">
    <property type="protein sequence ID" value="GAI31178.1"/>
    <property type="molecule type" value="Genomic_DNA"/>
</dbReference>
<protein>
    <submittedName>
        <fullName evidence="1">Uncharacterized protein</fullName>
    </submittedName>
</protein>